<organism evidence="6 7">
    <name type="scientific">Candidatus Onthenecus intestinigallinarum</name>
    <dbReference type="NCBI Taxonomy" id="2840875"/>
    <lineage>
        <taxon>Bacteria</taxon>
        <taxon>Bacillati</taxon>
        <taxon>Bacillota</taxon>
        <taxon>Clostridia</taxon>
        <taxon>Eubacteriales</taxon>
        <taxon>Candidatus Onthenecus</taxon>
    </lineage>
</organism>
<dbReference type="GO" id="GO:0000976">
    <property type="term" value="F:transcription cis-regulatory region binding"/>
    <property type="evidence" value="ECO:0007669"/>
    <property type="project" value="TreeGrafter"/>
</dbReference>
<dbReference type="CDD" id="cd05466">
    <property type="entry name" value="PBP2_LTTR_substrate"/>
    <property type="match status" value="1"/>
</dbReference>
<dbReference type="AlphaFoldDB" id="A0A9D0ZAR2"/>
<keyword evidence="4" id="KW-0804">Transcription</keyword>
<dbReference type="PROSITE" id="PS50931">
    <property type="entry name" value="HTH_LYSR"/>
    <property type="match status" value="1"/>
</dbReference>
<dbReference type="Proteomes" id="UP000886887">
    <property type="component" value="Unassembled WGS sequence"/>
</dbReference>
<dbReference type="InterPro" id="IPR005119">
    <property type="entry name" value="LysR_subst-bd"/>
</dbReference>
<protein>
    <submittedName>
        <fullName evidence="6">LysR family transcriptional regulator</fullName>
    </submittedName>
</protein>
<accession>A0A9D0ZAR2</accession>
<evidence type="ECO:0000313" key="6">
    <source>
        <dbReference type="EMBL" id="HIQ71085.1"/>
    </source>
</evidence>
<dbReference type="InterPro" id="IPR000847">
    <property type="entry name" value="LysR_HTH_N"/>
</dbReference>
<dbReference type="Pfam" id="PF03466">
    <property type="entry name" value="LysR_substrate"/>
    <property type="match status" value="1"/>
</dbReference>
<dbReference type="Gene3D" id="3.40.190.290">
    <property type="match status" value="1"/>
</dbReference>
<dbReference type="PANTHER" id="PTHR30126">
    <property type="entry name" value="HTH-TYPE TRANSCRIPTIONAL REGULATOR"/>
    <property type="match status" value="1"/>
</dbReference>
<reference evidence="6" key="1">
    <citation type="submission" date="2020-10" db="EMBL/GenBank/DDBJ databases">
        <authorList>
            <person name="Gilroy R."/>
        </authorList>
    </citation>
    <scope>NUCLEOTIDE SEQUENCE</scope>
    <source>
        <strain evidence="6">ChiSxjej2B14-6234</strain>
    </source>
</reference>
<dbReference type="PRINTS" id="PR00039">
    <property type="entry name" value="HTHLYSR"/>
</dbReference>
<comment type="caution">
    <text evidence="6">The sequence shown here is derived from an EMBL/GenBank/DDBJ whole genome shotgun (WGS) entry which is preliminary data.</text>
</comment>
<sequence length="315" mass="34675">MKANLEYLRVFFCAAQCGSLTGAARKLMTSQPNVTRTLNRLEDQLQCRLLVRDHHGVTLTPEGETLLAHVRIAFEHIESAERKLELSRSLQGGVVCVGATEVALRCFLLPILKRFKERYPGVQIRVNNGSTPQAVESLSNGLSDLAVVTTPVELPADCLAVPLMEIQEVAVCGRNYAHLTGREVALAELSRYPIVCLGRQTMTYDLYDAWFHRHGLTLSPSIEAATADQVLPLVRSDLGVGFVPEAFLQGESEHTGILRLRLRERIPARSILFLRQKSRAPGIAATALEQTILCARREDGDSAEPACESTAGHRL</sequence>
<reference evidence="6" key="2">
    <citation type="journal article" date="2021" name="PeerJ">
        <title>Extensive microbial diversity within the chicken gut microbiome revealed by metagenomics and culture.</title>
        <authorList>
            <person name="Gilroy R."/>
            <person name="Ravi A."/>
            <person name="Getino M."/>
            <person name="Pursley I."/>
            <person name="Horton D.L."/>
            <person name="Alikhan N.F."/>
            <person name="Baker D."/>
            <person name="Gharbi K."/>
            <person name="Hall N."/>
            <person name="Watson M."/>
            <person name="Adriaenssens E.M."/>
            <person name="Foster-Nyarko E."/>
            <person name="Jarju S."/>
            <person name="Secka A."/>
            <person name="Antonio M."/>
            <person name="Oren A."/>
            <person name="Chaudhuri R.R."/>
            <person name="La Ragione R."/>
            <person name="Hildebrand F."/>
            <person name="Pallen M.J."/>
        </authorList>
    </citation>
    <scope>NUCLEOTIDE SEQUENCE</scope>
    <source>
        <strain evidence="6">ChiSxjej2B14-6234</strain>
    </source>
</reference>
<proteinExistence type="inferred from homology"/>
<name>A0A9D0ZAR2_9FIRM</name>
<dbReference type="SUPFAM" id="SSF46785">
    <property type="entry name" value="Winged helix' DNA-binding domain"/>
    <property type="match status" value="1"/>
</dbReference>
<dbReference type="FunFam" id="1.10.10.10:FF:000001">
    <property type="entry name" value="LysR family transcriptional regulator"/>
    <property type="match status" value="1"/>
</dbReference>
<evidence type="ECO:0000256" key="4">
    <source>
        <dbReference type="ARBA" id="ARBA00023163"/>
    </source>
</evidence>
<comment type="similarity">
    <text evidence="1">Belongs to the LysR transcriptional regulatory family.</text>
</comment>
<evidence type="ECO:0000256" key="1">
    <source>
        <dbReference type="ARBA" id="ARBA00009437"/>
    </source>
</evidence>
<dbReference type="InterPro" id="IPR036388">
    <property type="entry name" value="WH-like_DNA-bd_sf"/>
</dbReference>
<dbReference type="Pfam" id="PF00126">
    <property type="entry name" value="HTH_1"/>
    <property type="match status" value="1"/>
</dbReference>
<dbReference type="GO" id="GO:0003700">
    <property type="term" value="F:DNA-binding transcription factor activity"/>
    <property type="evidence" value="ECO:0007669"/>
    <property type="project" value="InterPro"/>
</dbReference>
<keyword evidence="3" id="KW-0238">DNA-binding</keyword>
<keyword evidence="2" id="KW-0805">Transcription regulation</keyword>
<dbReference type="EMBL" id="DVFJ01000008">
    <property type="protein sequence ID" value="HIQ71085.1"/>
    <property type="molecule type" value="Genomic_DNA"/>
</dbReference>
<feature type="domain" description="HTH lysR-type" evidence="5">
    <location>
        <begin position="1"/>
        <end position="60"/>
    </location>
</feature>
<evidence type="ECO:0000256" key="3">
    <source>
        <dbReference type="ARBA" id="ARBA00023125"/>
    </source>
</evidence>
<evidence type="ECO:0000259" key="5">
    <source>
        <dbReference type="PROSITE" id="PS50931"/>
    </source>
</evidence>
<dbReference type="Gene3D" id="1.10.10.10">
    <property type="entry name" value="Winged helix-like DNA-binding domain superfamily/Winged helix DNA-binding domain"/>
    <property type="match status" value="1"/>
</dbReference>
<gene>
    <name evidence="6" type="ORF">IAB73_02595</name>
</gene>
<dbReference type="SUPFAM" id="SSF53850">
    <property type="entry name" value="Periplasmic binding protein-like II"/>
    <property type="match status" value="1"/>
</dbReference>
<evidence type="ECO:0000256" key="2">
    <source>
        <dbReference type="ARBA" id="ARBA00023015"/>
    </source>
</evidence>
<dbReference type="PANTHER" id="PTHR30126:SF64">
    <property type="entry name" value="HTH-TYPE TRANSCRIPTIONAL REGULATOR CITR"/>
    <property type="match status" value="1"/>
</dbReference>
<evidence type="ECO:0000313" key="7">
    <source>
        <dbReference type="Proteomes" id="UP000886887"/>
    </source>
</evidence>
<dbReference type="InterPro" id="IPR036390">
    <property type="entry name" value="WH_DNA-bd_sf"/>
</dbReference>